<reference evidence="8 9" key="2">
    <citation type="journal article" date="2018" name="Hortic Res">
        <title>Improved Brassica rapa reference genome by single-molecule sequencing and chromosome conformation capture technologies.</title>
        <authorList>
            <person name="Zhang L."/>
            <person name="Cai X."/>
            <person name="Wu J."/>
            <person name="Liu M."/>
            <person name="Grob S."/>
            <person name="Cheng F."/>
            <person name="Liang J."/>
            <person name="Cai C."/>
            <person name="Liu Z."/>
            <person name="Liu B."/>
            <person name="Wang F."/>
            <person name="Li S."/>
            <person name="Liu F."/>
            <person name="Li X."/>
            <person name="Cheng L."/>
            <person name="Yang W."/>
            <person name="Li M.H."/>
            <person name="Grossniklaus U."/>
            <person name="Zheng H."/>
            <person name="Wang X."/>
        </authorList>
    </citation>
    <scope>NUCLEOTIDE SEQUENCE [LARGE SCALE GENOMIC DNA]</scope>
    <source>
        <strain evidence="8 9">cv. Chiifu-401-42</strain>
    </source>
</reference>
<dbReference type="HOGENOM" id="CLU_1621335_0_0_1"/>
<dbReference type="FunCoup" id="M4D8G8">
    <property type="interactions" value="46"/>
</dbReference>
<dbReference type="InParanoid" id="M4D8G8"/>
<evidence type="ECO:0000256" key="6">
    <source>
        <dbReference type="SAM" id="MobiDB-lite"/>
    </source>
</evidence>
<dbReference type="GO" id="GO:0046872">
    <property type="term" value="F:metal ion binding"/>
    <property type="evidence" value="ECO:0007669"/>
    <property type="project" value="UniProtKB-KW"/>
</dbReference>
<name>M4D8G8_BRACM</name>
<keyword evidence="2" id="KW-0479">Metal-binding</keyword>
<evidence type="ECO:0000256" key="3">
    <source>
        <dbReference type="ARBA" id="ARBA00023288"/>
    </source>
</evidence>
<evidence type="ECO:0000256" key="5">
    <source>
        <dbReference type="ARBA" id="ARBA00024045"/>
    </source>
</evidence>
<accession>M4D8G8</accession>
<dbReference type="Gene3D" id="3.30.70.100">
    <property type="match status" value="1"/>
</dbReference>
<evidence type="ECO:0000256" key="4">
    <source>
        <dbReference type="ARBA" id="ARBA00023289"/>
    </source>
</evidence>
<dbReference type="EnsemblPlants" id="Bra012778.1">
    <property type="protein sequence ID" value="Bra012778.1-P"/>
    <property type="gene ID" value="Bra012778"/>
</dbReference>
<keyword evidence="1" id="KW-0488">Methylation</keyword>
<evidence type="ECO:0000313" key="9">
    <source>
        <dbReference type="Proteomes" id="UP000011750"/>
    </source>
</evidence>
<reference evidence="8 9" key="1">
    <citation type="journal article" date="2011" name="Nat. Genet.">
        <title>The genome of the mesopolyploid crop species Brassica rapa.</title>
        <authorList>
            <consortium name="Brassica rapa Genome Sequencing Project Consortium"/>
            <person name="Wang X."/>
            <person name="Wang H."/>
            <person name="Wang J."/>
            <person name="Sun R."/>
            <person name="Wu J."/>
            <person name="Liu S."/>
            <person name="Bai Y."/>
            <person name="Mun J.H."/>
            <person name="Bancroft I."/>
            <person name="Cheng F."/>
            <person name="Huang S."/>
            <person name="Li X."/>
            <person name="Hua W."/>
            <person name="Wang J."/>
            <person name="Wang X."/>
            <person name="Freeling M."/>
            <person name="Pires J.C."/>
            <person name="Paterson A.H."/>
            <person name="Chalhoub B."/>
            <person name="Wang B."/>
            <person name="Hayward A."/>
            <person name="Sharpe A.G."/>
            <person name="Park B.S."/>
            <person name="Weisshaar B."/>
            <person name="Liu B."/>
            <person name="Li B."/>
            <person name="Liu B."/>
            <person name="Tong C."/>
            <person name="Song C."/>
            <person name="Duran C."/>
            <person name="Peng C."/>
            <person name="Geng C."/>
            <person name="Koh C."/>
            <person name="Lin C."/>
            <person name="Edwards D."/>
            <person name="Mu D."/>
            <person name="Shen D."/>
            <person name="Soumpourou E."/>
            <person name="Li F."/>
            <person name="Fraser F."/>
            <person name="Conant G."/>
            <person name="Lassalle G."/>
            <person name="King G.J."/>
            <person name="Bonnema G."/>
            <person name="Tang H."/>
            <person name="Wang H."/>
            <person name="Belcram H."/>
            <person name="Zhou H."/>
            <person name="Hirakawa H."/>
            <person name="Abe H."/>
            <person name="Guo H."/>
            <person name="Wang H."/>
            <person name="Jin H."/>
            <person name="Parkin I.A."/>
            <person name="Batley J."/>
            <person name="Kim J.S."/>
            <person name="Just J."/>
            <person name="Li J."/>
            <person name="Xu J."/>
            <person name="Deng J."/>
            <person name="Kim J.A."/>
            <person name="Li J."/>
            <person name="Yu J."/>
            <person name="Meng J."/>
            <person name="Wang J."/>
            <person name="Min J."/>
            <person name="Poulain J."/>
            <person name="Wang J."/>
            <person name="Hatakeyama K."/>
            <person name="Wu K."/>
            <person name="Wang L."/>
            <person name="Fang L."/>
            <person name="Trick M."/>
            <person name="Links M.G."/>
            <person name="Zhao M."/>
            <person name="Jin M."/>
            <person name="Ramchiary N."/>
            <person name="Drou N."/>
            <person name="Berkman P.J."/>
            <person name="Cai Q."/>
            <person name="Huang Q."/>
            <person name="Li R."/>
            <person name="Tabata S."/>
            <person name="Cheng S."/>
            <person name="Zhang S."/>
            <person name="Zhang S."/>
            <person name="Huang S."/>
            <person name="Sato S."/>
            <person name="Sun S."/>
            <person name="Kwon S.J."/>
            <person name="Choi S.R."/>
            <person name="Lee T.H."/>
            <person name="Fan W."/>
            <person name="Zhao X."/>
            <person name="Tan X."/>
            <person name="Xu X."/>
            <person name="Wang Y."/>
            <person name="Qiu Y."/>
            <person name="Yin Y."/>
            <person name="Li Y."/>
            <person name="Du Y."/>
            <person name="Liao Y."/>
            <person name="Lim Y."/>
            <person name="Narusaka Y."/>
            <person name="Wang Y."/>
            <person name="Wang Z."/>
            <person name="Li Z."/>
            <person name="Wang Z."/>
            <person name="Xiong Z."/>
            <person name="Zhang Z."/>
        </authorList>
    </citation>
    <scope>NUCLEOTIDE SEQUENCE [LARGE SCALE GENOMIC DNA]</scope>
    <source>
        <strain evidence="8 9">cv. Chiifu-401-42</strain>
    </source>
</reference>
<keyword evidence="9" id="KW-1185">Reference proteome</keyword>
<dbReference type="Proteomes" id="UP000011750">
    <property type="component" value="Chromosome A03"/>
</dbReference>
<keyword evidence="4" id="KW-0636">Prenylation</keyword>
<dbReference type="PANTHER" id="PTHR46195:SF18">
    <property type="entry name" value="SUPEROXIDE DISMUTASE 1 COPPER CHAPERONE-LIKE PROTEIN"/>
    <property type="match status" value="1"/>
</dbReference>
<feature type="compositionally biased region" description="Basic and acidic residues" evidence="6">
    <location>
        <begin position="122"/>
        <end position="131"/>
    </location>
</feature>
<feature type="region of interest" description="Disordered" evidence="6">
    <location>
        <begin position="81"/>
        <end position="146"/>
    </location>
</feature>
<dbReference type="Pfam" id="PF00403">
    <property type="entry name" value="HMA"/>
    <property type="match status" value="1"/>
</dbReference>
<keyword evidence="3" id="KW-0449">Lipoprotein</keyword>
<dbReference type="AlphaFoldDB" id="M4D8G8"/>
<evidence type="ECO:0000313" key="8">
    <source>
        <dbReference type="EnsemblPlants" id="Bra012778.1-P"/>
    </source>
</evidence>
<feature type="domain" description="HMA" evidence="7">
    <location>
        <begin position="25"/>
        <end position="75"/>
    </location>
</feature>
<comment type="similarity">
    <text evidence="5">Belongs to the HIPP family.</text>
</comment>
<evidence type="ECO:0000259" key="7">
    <source>
        <dbReference type="Pfam" id="PF00403"/>
    </source>
</evidence>
<dbReference type="InterPro" id="IPR036163">
    <property type="entry name" value="HMA_dom_sf"/>
</dbReference>
<sequence length="164" mass="18369">MNCCFPPSGKNIIISTLDVELKIPDCNKCEKGMIAVISNFKGVESYTKDTENQKVAVSGSFDLEKLLKKLKKVTGGKGVEVVKEEEKDPEPEIVGVEGEEKDPEPEIVEVVKEKDEETEVVQEVKTEENARPEVVFEPNSDEQKEKEKYMLFSDENPNAKCTIS</sequence>
<dbReference type="SUPFAM" id="SSF55008">
    <property type="entry name" value="HMA, heavy metal-associated domain"/>
    <property type="match status" value="1"/>
</dbReference>
<proteinExistence type="inferred from homology"/>
<dbReference type="Gramene" id="Bra012778.1">
    <property type="protein sequence ID" value="Bra012778.1-P"/>
    <property type="gene ID" value="Bra012778"/>
</dbReference>
<dbReference type="InterPro" id="IPR006121">
    <property type="entry name" value="HMA_dom"/>
</dbReference>
<dbReference type="OMA" id="KYMLFSD"/>
<dbReference type="InterPro" id="IPR044577">
    <property type="entry name" value="HIPP4/7/8/17/18/19"/>
</dbReference>
<organism evidence="8 9">
    <name type="scientific">Brassica campestris</name>
    <name type="common">Field mustard</name>
    <dbReference type="NCBI Taxonomy" id="3711"/>
    <lineage>
        <taxon>Eukaryota</taxon>
        <taxon>Viridiplantae</taxon>
        <taxon>Streptophyta</taxon>
        <taxon>Embryophyta</taxon>
        <taxon>Tracheophyta</taxon>
        <taxon>Spermatophyta</taxon>
        <taxon>Magnoliopsida</taxon>
        <taxon>eudicotyledons</taxon>
        <taxon>Gunneridae</taxon>
        <taxon>Pentapetalae</taxon>
        <taxon>rosids</taxon>
        <taxon>malvids</taxon>
        <taxon>Brassicales</taxon>
        <taxon>Brassicaceae</taxon>
        <taxon>Brassiceae</taxon>
        <taxon>Brassica</taxon>
    </lineage>
</organism>
<reference evidence="8" key="3">
    <citation type="submission" date="2023-03" db="UniProtKB">
        <authorList>
            <consortium name="EnsemblPlants"/>
        </authorList>
    </citation>
    <scope>IDENTIFICATION</scope>
    <source>
        <strain evidence="8">cv. Chiifu-401-42</strain>
    </source>
</reference>
<dbReference type="eggNOG" id="KOG1603">
    <property type="taxonomic scope" value="Eukaryota"/>
</dbReference>
<evidence type="ECO:0000256" key="2">
    <source>
        <dbReference type="ARBA" id="ARBA00022723"/>
    </source>
</evidence>
<protein>
    <recommendedName>
        <fullName evidence="7">HMA domain-containing protein</fullName>
    </recommendedName>
</protein>
<feature type="compositionally biased region" description="Acidic residues" evidence="6">
    <location>
        <begin position="87"/>
        <end position="107"/>
    </location>
</feature>
<evidence type="ECO:0000256" key="1">
    <source>
        <dbReference type="ARBA" id="ARBA00022481"/>
    </source>
</evidence>
<dbReference type="PANTHER" id="PTHR46195">
    <property type="entry name" value="HEAVY METAL-ASSOCIATED ISOPRENYLATED PLANT PROTEIN 7"/>
    <property type="match status" value="1"/>
</dbReference>